<keyword evidence="3" id="KW-0560">Oxidoreductase</keyword>
<dbReference type="AlphaFoldDB" id="A0A498GZ83"/>
<evidence type="ECO:0000256" key="4">
    <source>
        <dbReference type="ARBA" id="ARBA00048332"/>
    </source>
</evidence>
<sequence>MKDSFDILIVGIGGQGTVLASNVLGEACIAEGKPVRSAETHGMAQRGGSVESHVRIGAEHGSLIAPGTADLLIAFDLLEALRYRHYLPEGGRVVTNSRFVPPTSVYMQNLQIPDESEILTGLAGLSVTCVDAAALAAEAGSTLAQNIVMLGAASVDIPLSPEALLEAVRKCVPKKTIEINEKAFRIGRSTDRGC</sequence>
<dbReference type="InterPro" id="IPR019752">
    <property type="entry name" value="Pyrv/ketoisovalerate_OxRed_cat"/>
</dbReference>
<dbReference type="OrthoDB" id="53326at2157"/>
<evidence type="ECO:0000256" key="5">
    <source>
        <dbReference type="NCBIfam" id="TIGR03334"/>
    </source>
</evidence>
<keyword evidence="8" id="KW-1185">Reference proteome</keyword>
<dbReference type="InterPro" id="IPR017719">
    <property type="entry name" value="Indolepyruvate_Fd_OxRdtase_bsu"/>
</dbReference>
<dbReference type="SUPFAM" id="SSF53323">
    <property type="entry name" value="Pyruvate-ferredoxin oxidoreductase, PFOR, domain III"/>
    <property type="match status" value="1"/>
</dbReference>
<name>A0A498GZ83_9EURY</name>
<evidence type="ECO:0000259" key="6">
    <source>
        <dbReference type="Pfam" id="PF01558"/>
    </source>
</evidence>
<reference evidence="7 8" key="1">
    <citation type="journal article" date="2015" name="Int. J. Syst. Evol. Microbiol.">
        <title>Methanoculleus taiwanensis sp. nov., a methanogen isolated from deep marine sediment at the deformation front area near Taiwan.</title>
        <authorList>
            <person name="Weng C.Y."/>
            <person name="Chen S.C."/>
            <person name="Lai M.C."/>
            <person name="Wu S.Y."/>
            <person name="Lin S."/>
            <person name="Yang T.F."/>
            <person name="Chen P.C."/>
        </authorList>
    </citation>
    <scope>NUCLEOTIDE SEQUENCE [LARGE SCALE GENOMIC DNA]</scope>
    <source>
        <strain evidence="7 8">CYW4</strain>
    </source>
</reference>
<dbReference type="InterPro" id="IPR002869">
    <property type="entry name" value="Pyrv_flavodox_OxRed_cen"/>
</dbReference>
<dbReference type="Proteomes" id="UP000290932">
    <property type="component" value="Unassembled WGS sequence"/>
</dbReference>
<dbReference type="RefSeq" id="WP_128693687.1">
    <property type="nucleotide sequence ID" value="NZ_LHQS01000002.1"/>
</dbReference>
<comment type="subunit">
    <text evidence="2">Heterodimer of the IorA and IorB subunits.</text>
</comment>
<comment type="catalytic activity">
    <reaction evidence="4">
        <text>indole-3-pyruvate + 2 oxidized [2Fe-2S]-[ferredoxin] + CoA = (indol-3-yl)acetyl-CoA + 2 reduced [2Fe-2S]-[ferredoxin] + CO2 + H(+)</text>
        <dbReference type="Rhea" id="RHEA:12645"/>
        <dbReference type="Rhea" id="RHEA-COMP:10000"/>
        <dbReference type="Rhea" id="RHEA-COMP:10001"/>
        <dbReference type="ChEBI" id="CHEBI:15378"/>
        <dbReference type="ChEBI" id="CHEBI:16526"/>
        <dbReference type="ChEBI" id="CHEBI:17640"/>
        <dbReference type="ChEBI" id="CHEBI:33737"/>
        <dbReference type="ChEBI" id="CHEBI:33738"/>
        <dbReference type="ChEBI" id="CHEBI:57271"/>
        <dbReference type="ChEBI" id="CHEBI:57287"/>
        <dbReference type="EC" id="1.2.7.8"/>
    </reaction>
</comment>
<dbReference type="PANTHER" id="PTHR43854">
    <property type="entry name" value="INDOLEPYRUVATE OXIDOREDUCTASE SUBUNIT IORB"/>
    <property type="match status" value="1"/>
</dbReference>
<keyword evidence="7" id="KW-0670">Pyruvate</keyword>
<accession>A0A498GZ83</accession>
<comment type="function">
    <text evidence="1">Catalyzes the ferredoxin-dependent oxidative decarboxylation of arylpyruvates.</text>
</comment>
<gene>
    <name evidence="7" type="ORF">ABH15_07145</name>
</gene>
<protein>
    <recommendedName>
        <fullName evidence="5">Indolepyruvate ferredoxin oxidoreductase subunit beta</fullName>
        <ecNumber evidence="5">1.2.7.8</ecNumber>
    </recommendedName>
</protein>
<evidence type="ECO:0000256" key="1">
    <source>
        <dbReference type="ARBA" id="ARBA00002995"/>
    </source>
</evidence>
<dbReference type="InterPro" id="IPR052198">
    <property type="entry name" value="IorB_Oxidoreductase"/>
</dbReference>
<dbReference type="PANTHER" id="PTHR43854:SF1">
    <property type="entry name" value="INDOLEPYRUVATE OXIDOREDUCTASE SUBUNIT IORB"/>
    <property type="match status" value="1"/>
</dbReference>
<dbReference type="EMBL" id="LHQS01000002">
    <property type="protein sequence ID" value="RXE55971.1"/>
    <property type="molecule type" value="Genomic_DNA"/>
</dbReference>
<evidence type="ECO:0000313" key="7">
    <source>
        <dbReference type="EMBL" id="RXE55971.1"/>
    </source>
</evidence>
<dbReference type="GO" id="GO:0043805">
    <property type="term" value="F:indolepyruvate ferredoxin oxidoreductase activity"/>
    <property type="evidence" value="ECO:0007669"/>
    <property type="project" value="UniProtKB-EC"/>
</dbReference>
<proteinExistence type="predicted"/>
<comment type="caution">
    <text evidence="7">The sequence shown here is derived from an EMBL/GenBank/DDBJ whole genome shotgun (WGS) entry which is preliminary data.</text>
</comment>
<dbReference type="Gene3D" id="3.40.920.10">
    <property type="entry name" value="Pyruvate-ferredoxin oxidoreductase, PFOR, domain III"/>
    <property type="match status" value="1"/>
</dbReference>
<dbReference type="NCBIfam" id="TIGR03334">
    <property type="entry name" value="IOR_beta"/>
    <property type="match status" value="1"/>
</dbReference>
<evidence type="ECO:0000256" key="3">
    <source>
        <dbReference type="ARBA" id="ARBA00023002"/>
    </source>
</evidence>
<evidence type="ECO:0000256" key="2">
    <source>
        <dbReference type="ARBA" id="ARBA00011238"/>
    </source>
</evidence>
<organism evidence="7 8">
    <name type="scientific">Methanoculleus taiwanensis</name>
    <dbReference type="NCBI Taxonomy" id="1550565"/>
    <lineage>
        <taxon>Archaea</taxon>
        <taxon>Methanobacteriati</taxon>
        <taxon>Methanobacteriota</taxon>
        <taxon>Stenosarchaea group</taxon>
        <taxon>Methanomicrobia</taxon>
        <taxon>Methanomicrobiales</taxon>
        <taxon>Methanomicrobiaceae</taxon>
        <taxon>Methanoculleus</taxon>
    </lineage>
</organism>
<feature type="domain" description="Pyruvate/ketoisovalerate oxidoreductase catalytic" evidence="6">
    <location>
        <begin position="13"/>
        <end position="188"/>
    </location>
</feature>
<dbReference type="Pfam" id="PF01558">
    <property type="entry name" value="POR"/>
    <property type="match status" value="1"/>
</dbReference>
<dbReference type="EC" id="1.2.7.8" evidence="5"/>
<evidence type="ECO:0000313" key="8">
    <source>
        <dbReference type="Proteomes" id="UP000290932"/>
    </source>
</evidence>